<evidence type="ECO:0000313" key="2">
    <source>
        <dbReference type="Proteomes" id="UP001465755"/>
    </source>
</evidence>
<organism evidence="1 2">
    <name type="scientific">Symbiochloris irregularis</name>
    <dbReference type="NCBI Taxonomy" id="706552"/>
    <lineage>
        <taxon>Eukaryota</taxon>
        <taxon>Viridiplantae</taxon>
        <taxon>Chlorophyta</taxon>
        <taxon>core chlorophytes</taxon>
        <taxon>Trebouxiophyceae</taxon>
        <taxon>Trebouxiales</taxon>
        <taxon>Trebouxiaceae</taxon>
        <taxon>Symbiochloris</taxon>
    </lineage>
</organism>
<proteinExistence type="predicted"/>
<evidence type="ECO:0000313" key="1">
    <source>
        <dbReference type="EMBL" id="KAK9797822.1"/>
    </source>
</evidence>
<accession>A0AAW1NVU7</accession>
<dbReference type="EMBL" id="JALJOQ010000103">
    <property type="protein sequence ID" value="KAK9797822.1"/>
    <property type="molecule type" value="Genomic_DNA"/>
</dbReference>
<dbReference type="AlphaFoldDB" id="A0AAW1NVU7"/>
<dbReference type="Proteomes" id="UP001465755">
    <property type="component" value="Unassembled WGS sequence"/>
</dbReference>
<protein>
    <submittedName>
        <fullName evidence="1">Uncharacterized protein</fullName>
    </submittedName>
</protein>
<gene>
    <name evidence="1" type="ORF">WJX73_002385</name>
</gene>
<keyword evidence="2" id="KW-1185">Reference proteome</keyword>
<comment type="caution">
    <text evidence="1">The sequence shown here is derived from an EMBL/GenBank/DDBJ whole genome shotgun (WGS) entry which is preliminary data.</text>
</comment>
<reference evidence="1 2" key="1">
    <citation type="journal article" date="2024" name="Nat. Commun.">
        <title>Phylogenomics reveals the evolutionary origins of lichenization in chlorophyte algae.</title>
        <authorList>
            <person name="Puginier C."/>
            <person name="Libourel C."/>
            <person name="Otte J."/>
            <person name="Skaloud P."/>
            <person name="Haon M."/>
            <person name="Grisel S."/>
            <person name="Petersen M."/>
            <person name="Berrin J.G."/>
            <person name="Delaux P.M."/>
            <person name="Dal Grande F."/>
            <person name="Keller J."/>
        </authorList>
    </citation>
    <scope>NUCLEOTIDE SEQUENCE [LARGE SCALE GENOMIC DNA]</scope>
    <source>
        <strain evidence="1 2">SAG 2036</strain>
    </source>
</reference>
<name>A0AAW1NVU7_9CHLO</name>
<sequence>MRTRDNLAAVQAAGDFDFDVLYLYKSESQFCWSKREAPDTPGLFQVEDPLGSYDGLLQIRELFAKLQSCPYGSADPSAFVASLNLNHAIQQDSLDSQECFKLLLSMLENRLRQSSLQMQHPALLQYPGTCSGDVARGGRFAGRQSVQV</sequence>